<dbReference type="Proteomes" id="UP000241229">
    <property type="component" value="Unassembled WGS sequence"/>
</dbReference>
<dbReference type="AlphaFoldDB" id="A0A2P7SRS2"/>
<dbReference type="EMBL" id="PXYK01000002">
    <property type="protein sequence ID" value="PSJ65172.1"/>
    <property type="molecule type" value="Genomic_DNA"/>
</dbReference>
<accession>A0A2P7SRS2</accession>
<protein>
    <submittedName>
        <fullName evidence="1">Uncharacterized protein</fullName>
    </submittedName>
</protein>
<evidence type="ECO:0000313" key="1">
    <source>
        <dbReference type="EMBL" id="PSJ65172.1"/>
    </source>
</evidence>
<evidence type="ECO:0000313" key="2">
    <source>
        <dbReference type="Proteomes" id="UP000241229"/>
    </source>
</evidence>
<name>A0A2P7SRS2_9HYPH</name>
<gene>
    <name evidence="1" type="ORF">C7I84_02155</name>
</gene>
<sequence>MSQIRKVKFATLYTTLLHLFKRSDASGLALGATVTGSYGGPPVSLYDAFAIGGVAVPLAVVVPTAGQAPGPRAGR</sequence>
<comment type="caution">
    <text evidence="1">The sequence shown here is derived from an EMBL/GenBank/DDBJ whole genome shotgun (WGS) entry which is preliminary data.</text>
</comment>
<keyword evidence="2" id="KW-1185">Reference proteome</keyword>
<reference evidence="1 2" key="1">
    <citation type="submission" date="2018-03" db="EMBL/GenBank/DDBJ databases">
        <title>The draft genome of Mesorhizobium sp. 6GN-30.</title>
        <authorList>
            <person name="Liu L."/>
            <person name="Li L."/>
            <person name="Wang T."/>
            <person name="Zhang X."/>
            <person name="Liang L."/>
        </authorList>
    </citation>
    <scope>NUCLEOTIDE SEQUENCE [LARGE SCALE GENOMIC DNA]</scope>
    <source>
        <strain evidence="1 2">6GN30</strain>
    </source>
</reference>
<organism evidence="1 2">
    <name type="scientific">Kumtagia ephedrae</name>
    <dbReference type="NCBI Taxonomy" id="2116701"/>
    <lineage>
        <taxon>Bacteria</taxon>
        <taxon>Pseudomonadati</taxon>
        <taxon>Pseudomonadota</taxon>
        <taxon>Alphaproteobacteria</taxon>
        <taxon>Hyphomicrobiales</taxon>
        <taxon>Phyllobacteriaceae</taxon>
        <taxon>Kumtagia</taxon>
    </lineage>
</organism>
<proteinExistence type="predicted"/>